<dbReference type="EMBL" id="CZBY01000001">
    <property type="protein sequence ID" value="CUQ80649.1"/>
    <property type="molecule type" value="Genomic_DNA"/>
</dbReference>
<organism evidence="2 3">
    <name type="scientific">[Eubacterium] siraeum</name>
    <dbReference type="NCBI Taxonomy" id="39492"/>
    <lineage>
        <taxon>Bacteria</taxon>
        <taxon>Bacillati</taxon>
        <taxon>Bacillota</taxon>
        <taxon>Clostridia</taxon>
        <taxon>Eubacteriales</taxon>
        <taxon>Oscillospiraceae</taxon>
        <taxon>Oscillospiraceae incertae sedis</taxon>
    </lineage>
</organism>
<protein>
    <recommendedName>
        <fullName evidence="1">DUF7768 domain-containing protein</fullName>
    </recommendedName>
</protein>
<evidence type="ECO:0000313" key="2">
    <source>
        <dbReference type="EMBL" id="CUQ80649.1"/>
    </source>
</evidence>
<dbReference type="Gene3D" id="3.40.50.10400">
    <property type="entry name" value="Hypothetical protein PA1492"/>
    <property type="match status" value="1"/>
</dbReference>
<dbReference type="OrthoDB" id="9807423at2"/>
<evidence type="ECO:0000259" key="1">
    <source>
        <dbReference type="Pfam" id="PF24963"/>
    </source>
</evidence>
<dbReference type="Proteomes" id="UP000095662">
    <property type="component" value="Unassembled WGS sequence"/>
</dbReference>
<name>A0A174Z6U2_9FIRM</name>
<dbReference type="STRING" id="39492.ERS852540_00059"/>
<dbReference type="Pfam" id="PF24963">
    <property type="entry name" value="DUF7768"/>
    <property type="match status" value="1"/>
</dbReference>
<accession>A0A174Z6U2</accession>
<evidence type="ECO:0000313" key="3">
    <source>
        <dbReference type="Proteomes" id="UP000095662"/>
    </source>
</evidence>
<reference evidence="2 3" key="1">
    <citation type="submission" date="2015-09" db="EMBL/GenBank/DDBJ databases">
        <authorList>
            <consortium name="Pathogen Informatics"/>
        </authorList>
    </citation>
    <scope>NUCLEOTIDE SEQUENCE [LARGE SCALE GENOMIC DNA]</scope>
    <source>
        <strain evidence="2 3">2789STDY5834928</strain>
    </source>
</reference>
<sequence>MMRKVYVCAPLGGNVESNLKKVRTYTEYALRCGTAPVVPHFYAECLDDNNPKDREIGLAAGMSLLWLCDEVWVFGDTVTEGMRAELKFCKNLNIRVRKITEKEIQKAIGGNPL</sequence>
<dbReference type="AlphaFoldDB" id="A0A174Z6U2"/>
<proteinExistence type="predicted"/>
<feature type="domain" description="DUF7768" evidence="1">
    <location>
        <begin position="4"/>
        <end position="98"/>
    </location>
</feature>
<gene>
    <name evidence="2" type="ORF">ERS852540_00059</name>
</gene>
<dbReference type="InterPro" id="IPR056670">
    <property type="entry name" value="DUF7768"/>
</dbReference>